<protein>
    <submittedName>
        <fullName evidence="9">Glycerol acyltransferase</fullName>
    </submittedName>
</protein>
<feature type="transmembrane region" description="Helical" evidence="7">
    <location>
        <begin position="233"/>
        <end position="252"/>
    </location>
</feature>
<dbReference type="InterPro" id="IPR036259">
    <property type="entry name" value="MFS_trans_sf"/>
</dbReference>
<organism evidence="9 10">
    <name type="scientific">Pseudomonas fluvialis</name>
    <dbReference type="NCBI Taxonomy" id="1793966"/>
    <lineage>
        <taxon>Bacteria</taxon>
        <taxon>Pseudomonadati</taxon>
        <taxon>Pseudomonadota</taxon>
        <taxon>Gammaproteobacteria</taxon>
        <taxon>Pseudomonadales</taxon>
        <taxon>Pseudomonadaceae</taxon>
        <taxon>Pseudomonas</taxon>
    </lineage>
</organism>
<dbReference type="Proteomes" id="UP000242861">
    <property type="component" value="Unassembled WGS sequence"/>
</dbReference>
<keyword evidence="6 7" id="KW-0472">Membrane</keyword>
<dbReference type="CDD" id="cd06173">
    <property type="entry name" value="MFS_MefA_like"/>
    <property type="match status" value="1"/>
</dbReference>
<dbReference type="SUPFAM" id="SSF69593">
    <property type="entry name" value="Glycerol-3-phosphate (1)-acyltransferase"/>
    <property type="match status" value="1"/>
</dbReference>
<evidence type="ECO:0000259" key="8">
    <source>
        <dbReference type="SMART" id="SM00563"/>
    </source>
</evidence>
<feature type="transmembrane region" description="Helical" evidence="7">
    <location>
        <begin position="334"/>
        <end position="360"/>
    </location>
</feature>
<dbReference type="Pfam" id="PF01553">
    <property type="entry name" value="Acyltransferase"/>
    <property type="match status" value="1"/>
</dbReference>
<keyword evidence="5 7" id="KW-1133">Transmembrane helix</keyword>
<feature type="transmembrane region" description="Helical" evidence="7">
    <location>
        <begin position="405"/>
        <end position="424"/>
    </location>
</feature>
<feature type="transmembrane region" description="Helical" evidence="7">
    <location>
        <begin position="173"/>
        <end position="191"/>
    </location>
</feature>
<keyword evidence="3" id="KW-1003">Cell membrane</keyword>
<evidence type="ECO:0000256" key="6">
    <source>
        <dbReference type="ARBA" id="ARBA00023136"/>
    </source>
</evidence>
<keyword evidence="2" id="KW-0813">Transport</keyword>
<dbReference type="PANTHER" id="PTHR43266:SF2">
    <property type="entry name" value="MAJOR FACILITATOR SUPERFAMILY (MFS) PROFILE DOMAIN-CONTAINING PROTEIN"/>
    <property type="match status" value="1"/>
</dbReference>
<feature type="transmembrane region" description="Helical" evidence="7">
    <location>
        <begin position="295"/>
        <end position="314"/>
    </location>
</feature>
<dbReference type="AlphaFoldDB" id="A0A2I0CRA8"/>
<evidence type="ECO:0000256" key="4">
    <source>
        <dbReference type="ARBA" id="ARBA00022692"/>
    </source>
</evidence>
<keyword evidence="9" id="KW-0808">Transferase</keyword>
<dbReference type="RefSeq" id="WP_101193157.1">
    <property type="nucleotide sequence ID" value="NZ_PIYS01000009.1"/>
</dbReference>
<feature type="transmembrane region" description="Helical" evidence="7">
    <location>
        <begin position="381"/>
        <end position="399"/>
    </location>
</feature>
<evidence type="ECO:0000313" key="10">
    <source>
        <dbReference type="Proteomes" id="UP000242861"/>
    </source>
</evidence>
<name>A0A2I0CRA8_9PSED</name>
<keyword evidence="9" id="KW-0012">Acyltransferase</keyword>
<gene>
    <name evidence="9" type="ORF">CW360_06640</name>
</gene>
<dbReference type="PANTHER" id="PTHR43266">
    <property type="entry name" value="MACROLIDE-EFFLUX PROTEIN"/>
    <property type="match status" value="1"/>
</dbReference>
<feature type="transmembrane region" description="Helical" evidence="7">
    <location>
        <begin position="93"/>
        <end position="118"/>
    </location>
</feature>
<dbReference type="SUPFAM" id="SSF103473">
    <property type="entry name" value="MFS general substrate transporter"/>
    <property type="match status" value="1"/>
</dbReference>
<evidence type="ECO:0000256" key="2">
    <source>
        <dbReference type="ARBA" id="ARBA00022448"/>
    </source>
</evidence>
<dbReference type="GO" id="GO:0005886">
    <property type="term" value="C:plasma membrane"/>
    <property type="evidence" value="ECO:0007669"/>
    <property type="project" value="UniProtKB-SubCell"/>
</dbReference>
<dbReference type="InterPro" id="IPR002123">
    <property type="entry name" value="Plipid/glycerol_acylTrfase"/>
</dbReference>
<dbReference type="GO" id="GO:0016746">
    <property type="term" value="F:acyltransferase activity"/>
    <property type="evidence" value="ECO:0007669"/>
    <property type="project" value="UniProtKB-KW"/>
</dbReference>
<feature type="transmembrane region" description="Helical" evidence="7">
    <location>
        <begin position="264"/>
        <end position="283"/>
    </location>
</feature>
<evidence type="ECO:0000256" key="7">
    <source>
        <dbReference type="SAM" id="Phobius"/>
    </source>
</evidence>
<comment type="subcellular location">
    <subcellularLocation>
        <location evidence="1">Cell membrane</location>
        <topology evidence="1">Multi-pass membrane protein</topology>
    </subcellularLocation>
</comment>
<dbReference type="Gene3D" id="1.20.1250.20">
    <property type="entry name" value="MFS general substrate transporter like domains"/>
    <property type="match status" value="1"/>
</dbReference>
<evidence type="ECO:0000256" key="5">
    <source>
        <dbReference type="ARBA" id="ARBA00022989"/>
    </source>
</evidence>
<sequence length="624" mass="67764">MSHPSQFSLLRSRRFLPFFLTQLLGAFNDNIFKQALILGILFKLNAQADQALLINLCALLFILPFFLFSALGGQFGEKFAKDALIRAIKLGEVLIMLAGAVGVLLGNLPLMLLVLFLMGSQSALFGPVKYSILPQALREDELVGGNALVETGTFLAILGGTIGAGLLMASSDYAALVAGSVVGVAVLGYLASRFIPFAHASLPQLALDWNILRQSWQIMRMGLGQRPAVSRSLIGNSWFWFLGAVYLTQIPAFAKDWLHGDESVVTLILTLFSLGIGLGSMLCERLSGGKVEIGLVPFGSIGLSLFGILLWAGSGQLAPADSAYDWLSLLAQPGSLTLLGCVVGLGLFGGFYIVPLYALIQSRTAEQERARVVAANNILNALFMVASALLSILFLSVAGLSVPELFLVVSLMNVAVNCYIFKIVPEFSMRFLVWLLGHSMYRVEARGLQVIPDEGAAVVVCNHVSFVDALLLAGAVRRPMRFVMYYKIYNLPVLNFIFRTAGAVPIAARHEDERIYAQAFERISQYLQCGELVCIFPEGKLTSDGQINTFRGGIERILEENPVPVIPLALQGLWGSFFSRAPQRGLFRRLWSRIGLVAGQPLPASEASCARLQAEVQALRGERA</sequence>
<evidence type="ECO:0000313" key="9">
    <source>
        <dbReference type="EMBL" id="PKF71706.1"/>
    </source>
</evidence>
<proteinExistence type="predicted"/>
<dbReference type="SMART" id="SM00563">
    <property type="entry name" value="PlsC"/>
    <property type="match status" value="1"/>
</dbReference>
<evidence type="ECO:0000256" key="1">
    <source>
        <dbReference type="ARBA" id="ARBA00004651"/>
    </source>
</evidence>
<accession>A0A2I0CRA8</accession>
<evidence type="ECO:0000256" key="3">
    <source>
        <dbReference type="ARBA" id="ARBA00022475"/>
    </source>
</evidence>
<comment type="caution">
    <text evidence="9">The sequence shown here is derived from an EMBL/GenBank/DDBJ whole genome shotgun (WGS) entry which is preliminary data.</text>
</comment>
<keyword evidence="4 7" id="KW-0812">Transmembrane</keyword>
<feature type="transmembrane region" description="Helical" evidence="7">
    <location>
        <begin position="52"/>
        <end position="72"/>
    </location>
</feature>
<feature type="domain" description="Phospholipid/glycerol acyltransferase" evidence="8">
    <location>
        <begin position="457"/>
        <end position="573"/>
    </location>
</feature>
<dbReference type="CDD" id="cd07989">
    <property type="entry name" value="LPLAT_AGPAT-like"/>
    <property type="match status" value="1"/>
</dbReference>
<feature type="transmembrane region" description="Helical" evidence="7">
    <location>
        <begin position="147"/>
        <end position="166"/>
    </location>
</feature>
<reference evidence="10" key="1">
    <citation type="submission" date="2017-12" db="EMBL/GenBank/DDBJ databases">
        <authorList>
            <person name="Yu X.-Y."/>
        </authorList>
    </citation>
    <scope>NUCLEOTIDE SEQUENCE [LARGE SCALE GENOMIC DNA]</scope>
    <source>
        <strain evidence="10">ZYSR67-Z</strain>
    </source>
</reference>
<dbReference type="EMBL" id="PIYS01000009">
    <property type="protein sequence ID" value="PKF71706.1"/>
    <property type="molecule type" value="Genomic_DNA"/>
</dbReference>